<sequence length="1028" mass="109550">MTAGTEQPFALAPAQERLWFLHRLDPTDTAYHMFFTLRLRGDVDVAALSYALRELTRRHEPLRTRYTELDGVATGLVAAVGRWPLHEVDLSGTPDPPSAADAAVRQDLERPFDLSAAAPLRATLYRLAAGEHVLSLVLHHIAGDGWSLTVLGAELTELYNAARGGRPPALPTLSARYRDYAAYARQRAAADRDFWRDRLAGAARLDLTGLATDTDAPASAGAFHPVPLAADVVPALRELARAQRATMFLVLLTAFQVLLARHSGQRDLCVAAPLAGRDRSEFEPLIGYLSNTVLLRADLGDDPTFADLLRRNRNDLFTAYAHPGLPFEELGANAPFDALFVLDNPAAPTATFDGLHAQPVATGLRQAKTPVTLEALDLPDGCLRLLLGHQLRTCDEATGQQLAHRLGRLLTAAAHAPQQRVTRLAMLTPDESARLVAAGRGRRPEQPAPDVMDLILAQAAATADATALIDGDDEVSYAALAARTEALAIRLRACGAGPGTTVAVRGERGAQLVVELLAVLRAGAAYTCLDPADPPARHDVLIAGSGATLLLDAGRITQLPGPAGPAPDRAVPPLELAYLCHTSGSTGAPKAVMLTRQAVAARVRWMAREYQLGPGDRVLQFASLSFDTHVEEILPALAGGATVVLGPQRGELLPDFLSTPLAATLTVLDLPTSYWHELTMRESTRWPPALRLLIIGGEAAHAAAVSAWRRAVGPRVRLVNTYGPTEATVIATAVEVTDAHDDPPIGLPLDDTDAHVLDRHLMPVPPGVPGQLYLGGAGLARGYRGAPGQTARRFVPDPFGPPGARLYATGDRVRRTADGMLHFLGRTDDQVKIRGYRIEPAEVERHLMAEPEVRAAAVTVRDQALVAWVVADLADPGVLRARLTARLPDRLVPAHVVALAQLPLTSNGKVDRAALARTALPAPLDAAGHVPPRDDAEQLVADVWSEVLGHPTIGASDDFFALGGHSLHALRVAARLADAIEVEVPLRLLFEHRTVAQLAARITALVLADIEQAADGHAPVAAGKVGND</sequence>
<dbReference type="Pfam" id="PF13193">
    <property type="entry name" value="AMP-binding_C"/>
    <property type="match status" value="1"/>
</dbReference>
<dbReference type="PROSITE" id="PS00012">
    <property type="entry name" value="PHOSPHOPANTETHEINE"/>
    <property type="match status" value="1"/>
</dbReference>
<dbReference type="NCBIfam" id="TIGR01733">
    <property type="entry name" value="AA-adenyl-dom"/>
    <property type="match status" value="1"/>
</dbReference>
<name>A0A1C5JZL3_9ACTN</name>
<dbReference type="EMBL" id="LT607753">
    <property type="protein sequence ID" value="SCG75982.1"/>
    <property type="molecule type" value="Genomic_DNA"/>
</dbReference>
<dbReference type="PROSITE" id="PS50075">
    <property type="entry name" value="CARRIER"/>
    <property type="match status" value="1"/>
</dbReference>
<dbReference type="FunFam" id="1.10.1200.10:FF:000005">
    <property type="entry name" value="Nonribosomal peptide synthetase 1"/>
    <property type="match status" value="1"/>
</dbReference>
<dbReference type="InterPro" id="IPR020806">
    <property type="entry name" value="PKS_PP-bd"/>
</dbReference>
<feature type="domain" description="Carrier" evidence="4">
    <location>
        <begin position="931"/>
        <end position="1006"/>
    </location>
</feature>
<protein>
    <submittedName>
        <fullName evidence="5">Amino acid adenylation domain-containing protein</fullName>
    </submittedName>
</protein>
<evidence type="ECO:0000313" key="6">
    <source>
        <dbReference type="Proteomes" id="UP000198215"/>
    </source>
</evidence>
<dbReference type="InterPro" id="IPR045851">
    <property type="entry name" value="AMP-bd_C_sf"/>
</dbReference>
<dbReference type="CDD" id="cd19531">
    <property type="entry name" value="LCL_NRPS-like"/>
    <property type="match status" value="1"/>
</dbReference>
<dbReference type="CDD" id="cd05930">
    <property type="entry name" value="A_NRPS"/>
    <property type="match status" value="1"/>
</dbReference>
<dbReference type="SUPFAM" id="SSF47336">
    <property type="entry name" value="ACP-like"/>
    <property type="match status" value="1"/>
</dbReference>
<dbReference type="Pfam" id="PF00550">
    <property type="entry name" value="PP-binding"/>
    <property type="match status" value="1"/>
</dbReference>
<dbReference type="Gene3D" id="3.30.559.10">
    <property type="entry name" value="Chloramphenicol acetyltransferase-like domain"/>
    <property type="match status" value="1"/>
</dbReference>
<proteinExistence type="predicted"/>
<keyword evidence="3" id="KW-0597">Phosphoprotein</keyword>
<dbReference type="Pfam" id="PF00668">
    <property type="entry name" value="Condensation"/>
    <property type="match status" value="1"/>
</dbReference>
<dbReference type="Gene3D" id="3.30.559.30">
    <property type="entry name" value="Nonribosomal peptide synthetase, condensation domain"/>
    <property type="match status" value="1"/>
</dbReference>
<dbReference type="InterPro" id="IPR042099">
    <property type="entry name" value="ANL_N_sf"/>
</dbReference>
<dbReference type="InterPro" id="IPR036736">
    <property type="entry name" value="ACP-like_sf"/>
</dbReference>
<dbReference type="Gene3D" id="3.30.300.30">
    <property type="match status" value="1"/>
</dbReference>
<dbReference type="Proteomes" id="UP000198215">
    <property type="component" value="Chromosome I"/>
</dbReference>
<dbReference type="AlphaFoldDB" id="A0A1C5JZL3"/>
<dbReference type="GO" id="GO:0005829">
    <property type="term" value="C:cytosol"/>
    <property type="evidence" value="ECO:0007669"/>
    <property type="project" value="TreeGrafter"/>
</dbReference>
<dbReference type="GO" id="GO:0009366">
    <property type="term" value="C:enterobactin synthetase complex"/>
    <property type="evidence" value="ECO:0007669"/>
    <property type="project" value="TreeGrafter"/>
</dbReference>
<comment type="cofactor">
    <cofactor evidence="1">
        <name>pantetheine 4'-phosphate</name>
        <dbReference type="ChEBI" id="CHEBI:47942"/>
    </cofactor>
</comment>
<dbReference type="PANTHER" id="PTHR45527">
    <property type="entry name" value="NONRIBOSOMAL PEPTIDE SYNTHETASE"/>
    <property type="match status" value="1"/>
</dbReference>
<dbReference type="PROSITE" id="PS00455">
    <property type="entry name" value="AMP_BINDING"/>
    <property type="match status" value="1"/>
</dbReference>
<dbReference type="InterPro" id="IPR023213">
    <property type="entry name" value="CAT-like_dom_sf"/>
</dbReference>
<dbReference type="SUPFAM" id="SSF56801">
    <property type="entry name" value="Acetyl-CoA synthetase-like"/>
    <property type="match status" value="1"/>
</dbReference>
<dbReference type="GO" id="GO:0043041">
    <property type="term" value="P:amino acid activation for nonribosomal peptide biosynthetic process"/>
    <property type="evidence" value="ECO:0007669"/>
    <property type="project" value="TreeGrafter"/>
</dbReference>
<dbReference type="GO" id="GO:0009239">
    <property type="term" value="P:enterobactin biosynthetic process"/>
    <property type="evidence" value="ECO:0007669"/>
    <property type="project" value="TreeGrafter"/>
</dbReference>
<dbReference type="GO" id="GO:0008610">
    <property type="term" value="P:lipid biosynthetic process"/>
    <property type="evidence" value="ECO:0007669"/>
    <property type="project" value="UniProtKB-ARBA"/>
</dbReference>
<evidence type="ECO:0000259" key="4">
    <source>
        <dbReference type="PROSITE" id="PS50075"/>
    </source>
</evidence>
<dbReference type="Gene3D" id="1.10.1200.10">
    <property type="entry name" value="ACP-like"/>
    <property type="match status" value="1"/>
</dbReference>
<evidence type="ECO:0000256" key="3">
    <source>
        <dbReference type="ARBA" id="ARBA00022553"/>
    </source>
</evidence>
<dbReference type="GO" id="GO:0047527">
    <property type="term" value="F:2,3-dihydroxybenzoate-serine ligase activity"/>
    <property type="evidence" value="ECO:0007669"/>
    <property type="project" value="TreeGrafter"/>
</dbReference>
<reference evidence="6" key="1">
    <citation type="submission" date="2016-06" db="EMBL/GenBank/DDBJ databases">
        <authorList>
            <person name="Varghese N."/>
            <person name="Submissions Spin"/>
        </authorList>
    </citation>
    <scope>NUCLEOTIDE SEQUENCE [LARGE SCALE GENOMIC DNA]</scope>
    <source>
        <strain evidence="6">DSM 45161</strain>
    </source>
</reference>
<dbReference type="Gene3D" id="3.40.50.12780">
    <property type="entry name" value="N-terminal domain of ligase-like"/>
    <property type="match status" value="1"/>
</dbReference>
<gene>
    <name evidence="5" type="ORF">GA0070614_5817</name>
</gene>
<dbReference type="OrthoDB" id="2472181at2"/>
<dbReference type="PANTHER" id="PTHR45527:SF1">
    <property type="entry name" value="FATTY ACID SYNTHASE"/>
    <property type="match status" value="1"/>
</dbReference>
<dbReference type="InterPro" id="IPR020845">
    <property type="entry name" value="AMP-binding_CS"/>
</dbReference>
<dbReference type="GO" id="GO:0031177">
    <property type="term" value="F:phosphopantetheine binding"/>
    <property type="evidence" value="ECO:0007669"/>
    <property type="project" value="InterPro"/>
</dbReference>
<organism evidence="5 6">
    <name type="scientific">Micromonospora coxensis</name>
    <dbReference type="NCBI Taxonomy" id="356852"/>
    <lineage>
        <taxon>Bacteria</taxon>
        <taxon>Bacillati</taxon>
        <taxon>Actinomycetota</taxon>
        <taxon>Actinomycetes</taxon>
        <taxon>Micromonosporales</taxon>
        <taxon>Micromonosporaceae</taxon>
        <taxon>Micromonospora</taxon>
    </lineage>
</organism>
<dbReference type="InterPro" id="IPR006162">
    <property type="entry name" value="Ppantetheine_attach_site"/>
</dbReference>
<evidence type="ECO:0000256" key="1">
    <source>
        <dbReference type="ARBA" id="ARBA00001957"/>
    </source>
</evidence>
<evidence type="ECO:0000313" key="5">
    <source>
        <dbReference type="EMBL" id="SCG75982.1"/>
    </source>
</evidence>
<dbReference type="InterPro" id="IPR025110">
    <property type="entry name" value="AMP-bd_C"/>
</dbReference>
<keyword evidence="6" id="KW-1185">Reference proteome</keyword>
<dbReference type="SMART" id="SM00823">
    <property type="entry name" value="PKS_PP"/>
    <property type="match status" value="1"/>
</dbReference>
<evidence type="ECO:0000256" key="2">
    <source>
        <dbReference type="ARBA" id="ARBA00022450"/>
    </source>
</evidence>
<accession>A0A1C5JZL3</accession>
<dbReference type="RefSeq" id="WP_088978873.1">
    <property type="nucleotide sequence ID" value="NZ_LT607753.1"/>
</dbReference>
<dbReference type="InterPro" id="IPR009081">
    <property type="entry name" value="PP-bd_ACP"/>
</dbReference>
<dbReference type="Pfam" id="PF00501">
    <property type="entry name" value="AMP-binding"/>
    <property type="match status" value="1"/>
</dbReference>
<dbReference type="InterPro" id="IPR010071">
    <property type="entry name" value="AA_adenyl_dom"/>
</dbReference>
<dbReference type="InterPro" id="IPR000873">
    <property type="entry name" value="AMP-dep_synth/lig_dom"/>
</dbReference>
<dbReference type="InterPro" id="IPR001242">
    <property type="entry name" value="Condensation_dom"/>
</dbReference>
<dbReference type="SUPFAM" id="SSF52777">
    <property type="entry name" value="CoA-dependent acyltransferases"/>
    <property type="match status" value="2"/>
</dbReference>
<keyword evidence="2" id="KW-0596">Phosphopantetheine</keyword>